<feature type="transmembrane region" description="Helical" evidence="8">
    <location>
        <begin position="136"/>
        <end position="155"/>
    </location>
</feature>
<feature type="transmembrane region" description="Helical" evidence="8">
    <location>
        <begin position="305"/>
        <end position="325"/>
    </location>
</feature>
<sequence length="336" mass="36795">MSPKQPPPSASLSAPNSTAAARRRRPSLTTLSTTTSTTTTTTTSLTSPTTTTTKSATLTIHWNDLPPWRRDNPSIHAGYRPTSYSFTRSLSSLFYLHNESVNVYTHLLGALFFLILGGYLAVLILPRYGTASSADVVVFCCFFGGAFGCLGMSATYHLLCNHSEEVAKWGNKLDYSGIVLLIVGSYVPALWYGFFCRPGWLAGYLGAIVLLGLGCLVVSWFEHFRSPAWRPYRALMFVGLGLSGVVPILHALTVYGYARLDERMGLSWLILQGVLYISGAFLYAARFPEVKYPGAFDIWGSSHQIFHVFVVLAAVAHLKGMVLAFDFHHSVLGGQC</sequence>
<feature type="binding site" evidence="6">
    <location>
        <position position="307"/>
    </location>
    <ligand>
        <name>Zn(2+)</name>
        <dbReference type="ChEBI" id="CHEBI:29105"/>
    </ligand>
</feature>
<evidence type="ECO:0000313" key="10">
    <source>
        <dbReference type="Proteomes" id="UP001303889"/>
    </source>
</evidence>
<comment type="similarity">
    <text evidence="2">Belongs to the ADIPOR family.</text>
</comment>
<proteinExistence type="inferred from homology"/>
<evidence type="ECO:0000256" key="8">
    <source>
        <dbReference type="SAM" id="Phobius"/>
    </source>
</evidence>
<dbReference type="PANTHER" id="PTHR20855:SF52">
    <property type="entry name" value="ADIPONECTIN RECEPTOR PROTEIN"/>
    <property type="match status" value="1"/>
</dbReference>
<dbReference type="GO" id="GO:0038023">
    <property type="term" value="F:signaling receptor activity"/>
    <property type="evidence" value="ECO:0007669"/>
    <property type="project" value="TreeGrafter"/>
</dbReference>
<feature type="transmembrane region" description="Helical" evidence="8">
    <location>
        <begin position="201"/>
        <end position="221"/>
    </location>
</feature>
<feature type="binding site" evidence="6">
    <location>
        <position position="157"/>
    </location>
    <ligand>
        <name>Zn(2+)</name>
        <dbReference type="ChEBI" id="CHEBI:29105"/>
    </ligand>
</feature>
<dbReference type="Pfam" id="PF03006">
    <property type="entry name" value="HlyIII"/>
    <property type="match status" value="1"/>
</dbReference>
<evidence type="ECO:0000256" key="6">
    <source>
        <dbReference type="PIRSR" id="PIRSR604254-1"/>
    </source>
</evidence>
<reference evidence="9" key="1">
    <citation type="journal article" date="2023" name="Mol. Phylogenet. Evol.">
        <title>Genome-scale phylogeny and comparative genomics of the fungal order Sordariales.</title>
        <authorList>
            <person name="Hensen N."/>
            <person name="Bonometti L."/>
            <person name="Westerberg I."/>
            <person name="Brannstrom I.O."/>
            <person name="Guillou S."/>
            <person name="Cros-Aarteil S."/>
            <person name="Calhoun S."/>
            <person name="Haridas S."/>
            <person name="Kuo A."/>
            <person name="Mondo S."/>
            <person name="Pangilinan J."/>
            <person name="Riley R."/>
            <person name="LaButti K."/>
            <person name="Andreopoulos B."/>
            <person name="Lipzen A."/>
            <person name="Chen C."/>
            <person name="Yan M."/>
            <person name="Daum C."/>
            <person name="Ng V."/>
            <person name="Clum A."/>
            <person name="Steindorff A."/>
            <person name="Ohm R.A."/>
            <person name="Martin F."/>
            <person name="Silar P."/>
            <person name="Natvig D.O."/>
            <person name="Lalanne C."/>
            <person name="Gautier V."/>
            <person name="Ament-Velasquez S.L."/>
            <person name="Kruys A."/>
            <person name="Hutchinson M.I."/>
            <person name="Powell A.J."/>
            <person name="Barry K."/>
            <person name="Miller A.N."/>
            <person name="Grigoriev I.V."/>
            <person name="Debuchy R."/>
            <person name="Gladieux P."/>
            <person name="Hiltunen Thoren M."/>
            <person name="Johannesson H."/>
        </authorList>
    </citation>
    <scope>NUCLEOTIDE SEQUENCE</scope>
    <source>
        <strain evidence="9">CBS 103.79</strain>
    </source>
</reference>
<evidence type="ECO:0000256" key="5">
    <source>
        <dbReference type="ARBA" id="ARBA00023136"/>
    </source>
</evidence>
<feature type="transmembrane region" description="Helical" evidence="8">
    <location>
        <begin position="103"/>
        <end position="124"/>
    </location>
</feature>
<keyword evidence="6" id="KW-0862">Zinc</keyword>
<evidence type="ECO:0000256" key="7">
    <source>
        <dbReference type="SAM" id="MobiDB-lite"/>
    </source>
</evidence>
<dbReference type="PANTHER" id="PTHR20855">
    <property type="entry name" value="ADIPOR/PROGESTIN RECEPTOR-RELATED"/>
    <property type="match status" value="1"/>
</dbReference>
<keyword evidence="6" id="KW-0479">Metal-binding</keyword>
<accession>A0AAN6MMD5</accession>
<feature type="compositionally biased region" description="Low complexity" evidence="7">
    <location>
        <begin position="10"/>
        <end position="20"/>
    </location>
</feature>
<feature type="transmembrane region" description="Helical" evidence="8">
    <location>
        <begin position="233"/>
        <end position="258"/>
    </location>
</feature>
<comment type="caution">
    <text evidence="9">The sequence shown here is derived from an EMBL/GenBank/DDBJ whole genome shotgun (WGS) entry which is preliminary data.</text>
</comment>
<evidence type="ECO:0000256" key="2">
    <source>
        <dbReference type="ARBA" id="ARBA00007018"/>
    </source>
</evidence>
<name>A0AAN6MMD5_9PEZI</name>
<feature type="region of interest" description="Disordered" evidence="7">
    <location>
        <begin position="1"/>
        <end position="52"/>
    </location>
</feature>
<dbReference type="EMBL" id="MU855457">
    <property type="protein sequence ID" value="KAK3903294.1"/>
    <property type="molecule type" value="Genomic_DNA"/>
</dbReference>
<gene>
    <name evidence="9" type="ORF">C8A05DRAFT_14739</name>
</gene>
<organism evidence="9 10">
    <name type="scientific">Staphylotrichum tortipilum</name>
    <dbReference type="NCBI Taxonomy" id="2831512"/>
    <lineage>
        <taxon>Eukaryota</taxon>
        <taxon>Fungi</taxon>
        <taxon>Dikarya</taxon>
        <taxon>Ascomycota</taxon>
        <taxon>Pezizomycotina</taxon>
        <taxon>Sordariomycetes</taxon>
        <taxon>Sordariomycetidae</taxon>
        <taxon>Sordariales</taxon>
        <taxon>Chaetomiaceae</taxon>
        <taxon>Staphylotrichum</taxon>
    </lineage>
</organism>
<evidence type="ECO:0000313" key="9">
    <source>
        <dbReference type="EMBL" id="KAK3903294.1"/>
    </source>
</evidence>
<feature type="compositionally biased region" description="Low complexity" evidence="7">
    <location>
        <begin position="27"/>
        <end position="52"/>
    </location>
</feature>
<dbReference type="InterPro" id="IPR004254">
    <property type="entry name" value="AdipoR/HlyIII-related"/>
</dbReference>
<keyword evidence="4 8" id="KW-1133">Transmembrane helix</keyword>
<dbReference type="Proteomes" id="UP001303889">
    <property type="component" value="Unassembled WGS sequence"/>
</dbReference>
<keyword evidence="10" id="KW-1185">Reference proteome</keyword>
<feature type="transmembrane region" description="Helical" evidence="8">
    <location>
        <begin position="175"/>
        <end position="194"/>
    </location>
</feature>
<evidence type="ECO:0000256" key="4">
    <source>
        <dbReference type="ARBA" id="ARBA00022989"/>
    </source>
</evidence>
<dbReference type="GO" id="GO:0006882">
    <property type="term" value="P:intracellular zinc ion homeostasis"/>
    <property type="evidence" value="ECO:0007669"/>
    <property type="project" value="TreeGrafter"/>
</dbReference>
<dbReference type="AlphaFoldDB" id="A0AAN6MMD5"/>
<feature type="binding site" evidence="6">
    <location>
        <position position="303"/>
    </location>
    <ligand>
        <name>Zn(2+)</name>
        <dbReference type="ChEBI" id="CHEBI:29105"/>
    </ligand>
</feature>
<feature type="transmembrane region" description="Helical" evidence="8">
    <location>
        <begin position="265"/>
        <end position="285"/>
    </location>
</feature>
<keyword evidence="5 8" id="KW-0472">Membrane</keyword>
<dbReference type="GO" id="GO:0016020">
    <property type="term" value="C:membrane"/>
    <property type="evidence" value="ECO:0007669"/>
    <property type="project" value="UniProtKB-SubCell"/>
</dbReference>
<dbReference type="GO" id="GO:0046872">
    <property type="term" value="F:metal ion binding"/>
    <property type="evidence" value="ECO:0007669"/>
    <property type="project" value="UniProtKB-KW"/>
</dbReference>
<protein>
    <submittedName>
        <fullName evidence="9">Hemolysin-III related-domain-containing protein</fullName>
    </submittedName>
</protein>
<evidence type="ECO:0000256" key="3">
    <source>
        <dbReference type="ARBA" id="ARBA00022692"/>
    </source>
</evidence>
<comment type="subcellular location">
    <subcellularLocation>
        <location evidence="1">Membrane</location>
        <topology evidence="1">Multi-pass membrane protein</topology>
    </subcellularLocation>
</comment>
<evidence type="ECO:0000256" key="1">
    <source>
        <dbReference type="ARBA" id="ARBA00004141"/>
    </source>
</evidence>
<keyword evidence="3 8" id="KW-0812">Transmembrane</keyword>
<reference evidence="9" key="2">
    <citation type="submission" date="2023-05" db="EMBL/GenBank/DDBJ databases">
        <authorList>
            <consortium name="Lawrence Berkeley National Laboratory"/>
            <person name="Steindorff A."/>
            <person name="Hensen N."/>
            <person name="Bonometti L."/>
            <person name="Westerberg I."/>
            <person name="Brannstrom I.O."/>
            <person name="Guillou S."/>
            <person name="Cros-Aarteil S."/>
            <person name="Calhoun S."/>
            <person name="Haridas S."/>
            <person name="Kuo A."/>
            <person name="Mondo S."/>
            <person name="Pangilinan J."/>
            <person name="Riley R."/>
            <person name="Labutti K."/>
            <person name="Andreopoulos B."/>
            <person name="Lipzen A."/>
            <person name="Chen C."/>
            <person name="Yanf M."/>
            <person name="Daum C."/>
            <person name="Ng V."/>
            <person name="Clum A."/>
            <person name="Ohm R."/>
            <person name="Martin F."/>
            <person name="Silar P."/>
            <person name="Natvig D."/>
            <person name="Lalanne C."/>
            <person name="Gautier V."/>
            <person name="Ament-Velasquez S.L."/>
            <person name="Kruys A."/>
            <person name="Hutchinson M.I."/>
            <person name="Powell A.J."/>
            <person name="Barry K."/>
            <person name="Miller A.N."/>
            <person name="Grigoriev I.V."/>
            <person name="Debuchy R."/>
            <person name="Gladieux P."/>
            <person name="Thoren M.H."/>
            <person name="Johannesson H."/>
        </authorList>
    </citation>
    <scope>NUCLEOTIDE SEQUENCE</scope>
    <source>
        <strain evidence="9">CBS 103.79</strain>
    </source>
</reference>